<organism evidence="1">
    <name type="scientific">marine sediment metagenome</name>
    <dbReference type="NCBI Taxonomy" id="412755"/>
    <lineage>
        <taxon>unclassified sequences</taxon>
        <taxon>metagenomes</taxon>
        <taxon>ecological metagenomes</taxon>
    </lineage>
</organism>
<accession>X1B0R2</accession>
<dbReference type="InterPro" id="IPR027417">
    <property type="entry name" value="P-loop_NTPase"/>
</dbReference>
<proteinExistence type="predicted"/>
<evidence type="ECO:0008006" key="2">
    <source>
        <dbReference type="Google" id="ProtNLM"/>
    </source>
</evidence>
<dbReference type="EMBL" id="BART01016997">
    <property type="protein sequence ID" value="GAG88510.1"/>
    <property type="molecule type" value="Genomic_DNA"/>
</dbReference>
<evidence type="ECO:0000313" key="1">
    <source>
        <dbReference type="EMBL" id="GAG88510.1"/>
    </source>
</evidence>
<name>X1B0R2_9ZZZZ</name>
<dbReference type="AlphaFoldDB" id="X1B0R2"/>
<gene>
    <name evidence="1" type="ORF">S01H4_32501</name>
</gene>
<comment type="caution">
    <text evidence="1">The sequence shown here is derived from an EMBL/GenBank/DDBJ whole genome shotgun (WGS) entry which is preliminary data.</text>
</comment>
<dbReference type="SUPFAM" id="SSF52540">
    <property type="entry name" value="P-loop containing nucleoside triphosphate hydrolases"/>
    <property type="match status" value="1"/>
</dbReference>
<protein>
    <recommendedName>
        <fullName evidence="2">ABC transporter domain-containing protein</fullName>
    </recommendedName>
</protein>
<reference evidence="1" key="1">
    <citation type="journal article" date="2014" name="Front. Microbiol.">
        <title>High frequency of phylogenetically diverse reductive dehalogenase-homologous genes in deep subseafloor sedimentary metagenomes.</title>
        <authorList>
            <person name="Kawai M."/>
            <person name="Futagami T."/>
            <person name="Toyoda A."/>
            <person name="Takaki Y."/>
            <person name="Nishi S."/>
            <person name="Hori S."/>
            <person name="Arai W."/>
            <person name="Tsubouchi T."/>
            <person name="Morono Y."/>
            <person name="Uchiyama I."/>
            <person name="Ito T."/>
            <person name="Fujiyama A."/>
            <person name="Inagaki F."/>
            <person name="Takami H."/>
        </authorList>
    </citation>
    <scope>NUCLEOTIDE SEQUENCE</scope>
    <source>
        <strain evidence="1">Expedition CK06-06</strain>
    </source>
</reference>
<sequence>MSKNRSLLQLRGITKIFSKGTIDEVTALDNIKLDVNAEDYITIIGSNGPSWHG</sequence>